<evidence type="ECO:0000256" key="1">
    <source>
        <dbReference type="ARBA" id="ARBA00005165"/>
    </source>
</evidence>
<dbReference type="GO" id="GO:0005737">
    <property type="term" value="C:cytoplasm"/>
    <property type="evidence" value="ECO:0007669"/>
    <property type="project" value="TreeGrafter"/>
</dbReference>
<keyword evidence="4 9" id="KW-0460">Magnesium</keyword>
<dbReference type="InterPro" id="IPR034291">
    <property type="entry name" value="TMP_synthase"/>
</dbReference>
<feature type="binding site" evidence="9">
    <location>
        <position position="94"/>
    </location>
    <ligand>
        <name>Mg(2+)</name>
        <dbReference type="ChEBI" id="CHEBI:18420"/>
    </ligand>
</feature>
<dbReference type="EC" id="2.5.1.3" evidence="9"/>
<keyword evidence="2 9" id="KW-0808">Transferase</keyword>
<keyword evidence="3 9" id="KW-0479">Metal-binding</keyword>
<evidence type="ECO:0000256" key="2">
    <source>
        <dbReference type="ARBA" id="ARBA00022679"/>
    </source>
</evidence>
<dbReference type="InterPro" id="IPR013785">
    <property type="entry name" value="Aldolase_TIM"/>
</dbReference>
<comment type="cofactor">
    <cofactor evidence="9">
        <name>Mg(2+)</name>
        <dbReference type="ChEBI" id="CHEBI:18420"/>
    </cofactor>
    <text evidence="9">Binds 1 Mg(2+) ion per subunit.</text>
</comment>
<evidence type="ECO:0000256" key="9">
    <source>
        <dbReference type="HAMAP-Rule" id="MF_00097"/>
    </source>
</evidence>
<dbReference type="InterPro" id="IPR022998">
    <property type="entry name" value="ThiamineP_synth_TenI"/>
</dbReference>
<dbReference type="UniPathway" id="UPA00060">
    <property type="reaction ID" value="UER00141"/>
</dbReference>
<dbReference type="Pfam" id="PF02581">
    <property type="entry name" value="TMP-TENI"/>
    <property type="match status" value="1"/>
</dbReference>
<dbReference type="GO" id="GO:0004789">
    <property type="term" value="F:thiamine-phosphate diphosphorylase activity"/>
    <property type="evidence" value="ECO:0007669"/>
    <property type="project" value="UniProtKB-UniRule"/>
</dbReference>
<dbReference type="SUPFAM" id="SSF51391">
    <property type="entry name" value="Thiamin phosphate synthase"/>
    <property type="match status" value="1"/>
</dbReference>
<feature type="binding site" evidence="9">
    <location>
        <position position="113"/>
    </location>
    <ligand>
        <name>4-amino-2-methyl-5-(diphosphooxymethyl)pyrimidine</name>
        <dbReference type="ChEBI" id="CHEBI:57841"/>
    </ligand>
</feature>
<name>A0A2U1CQI3_9BURK</name>
<dbReference type="GO" id="GO:0009229">
    <property type="term" value="P:thiamine diphosphate biosynthetic process"/>
    <property type="evidence" value="ECO:0007669"/>
    <property type="project" value="UniProtKB-UniRule"/>
</dbReference>
<evidence type="ECO:0000256" key="5">
    <source>
        <dbReference type="ARBA" id="ARBA00022977"/>
    </source>
</evidence>
<feature type="binding site" evidence="9">
    <location>
        <position position="143"/>
    </location>
    <ligand>
        <name>4-amino-2-methyl-5-(diphosphooxymethyl)pyrimidine</name>
        <dbReference type="ChEBI" id="CHEBI:57841"/>
    </ligand>
</feature>
<comment type="catalytic activity">
    <reaction evidence="6 9 10">
        <text>4-methyl-5-(2-phosphooxyethyl)-thiazole + 4-amino-2-methyl-5-(diphosphooxymethyl)pyrimidine + H(+) = thiamine phosphate + diphosphate</text>
        <dbReference type="Rhea" id="RHEA:22328"/>
        <dbReference type="ChEBI" id="CHEBI:15378"/>
        <dbReference type="ChEBI" id="CHEBI:33019"/>
        <dbReference type="ChEBI" id="CHEBI:37575"/>
        <dbReference type="ChEBI" id="CHEBI:57841"/>
        <dbReference type="ChEBI" id="CHEBI:58296"/>
        <dbReference type="EC" id="2.5.1.3"/>
    </reaction>
</comment>
<keyword evidence="14" id="KW-1185">Reference proteome</keyword>
<evidence type="ECO:0000256" key="10">
    <source>
        <dbReference type="RuleBase" id="RU003826"/>
    </source>
</evidence>
<dbReference type="NCBIfam" id="TIGR00693">
    <property type="entry name" value="thiE"/>
    <property type="match status" value="1"/>
</dbReference>
<evidence type="ECO:0000256" key="6">
    <source>
        <dbReference type="ARBA" id="ARBA00047334"/>
    </source>
</evidence>
<dbReference type="EMBL" id="QEKO01000001">
    <property type="protein sequence ID" value="PVY68147.1"/>
    <property type="molecule type" value="Genomic_DNA"/>
</dbReference>
<comment type="pathway">
    <text evidence="1 9 11">Cofactor biosynthesis; thiamine diphosphate biosynthesis; thiamine phosphate from 4-amino-2-methyl-5-diphosphomethylpyrimidine and 4-methyl-5-(2-phosphoethyl)-thiazole: step 1/1.</text>
</comment>
<dbReference type="HAMAP" id="MF_00097">
    <property type="entry name" value="TMP_synthase"/>
    <property type="match status" value="1"/>
</dbReference>
<feature type="binding site" evidence="9">
    <location>
        <begin position="42"/>
        <end position="46"/>
    </location>
    <ligand>
        <name>4-amino-2-methyl-5-(diphosphooxymethyl)pyrimidine</name>
        <dbReference type="ChEBI" id="CHEBI:57841"/>
    </ligand>
</feature>
<comment type="caution">
    <text evidence="13">The sequence shown here is derived from an EMBL/GenBank/DDBJ whole genome shotgun (WGS) entry which is preliminary data.</text>
</comment>
<dbReference type="OrthoDB" id="9810880at2"/>
<dbReference type="InterPro" id="IPR036206">
    <property type="entry name" value="ThiamineP_synth_sf"/>
</dbReference>
<keyword evidence="5 9" id="KW-0784">Thiamine biosynthesis</keyword>
<comment type="similarity">
    <text evidence="9 10">Belongs to the thiamine-phosphate synthase family.</text>
</comment>
<feature type="domain" description="Thiamine phosphate synthase/TenI" evidence="12">
    <location>
        <begin position="13"/>
        <end position="202"/>
    </location>
</feature>
<feature type="binding site" evidence="9">
    <location>
        <position position="179"/>
    </location>
    <ligand>
        <name>2-[(2R,5Z)-2-carboxy-4-methylthiazol-5(2H)-ylidene]ethyl phosphate</name>
        <dbReference type="ChEBI" id="CHEBI:62899"/>
    </ligand>
</feature>
<protein>
    <recommendedName>
        <fullName evidence="9">Thiamine-phosphate synthase</fullName>
        <shortName evidence="9">TP synthase</shortName>
        <shortName evidence="9">TPS</shortName>
        <ecNumber evidence="9">2.5.1.3</ecNumber>
    </recommendedName>
    <alternativeName>
        <fullName evidence="9">Thiamine-phosphate pyrophosphorylase</fullName>
        <shortName evidence="9">TMP pyrophosphorylase</shortName>
        <shortName evidence="9">TMP-PPase</shortName>
    </alternativeName>
</protein>
<feature type="binding site" evidence="9">
    <location>
        <position position="75"/>
    </location>
    <ligand>
        <name>Mg(2+)</name>
        <dbReference type="ChEBI" id="CHEBI:18420"/>
    </ligand>
</feature>
<dbReference type="AlphaFoldDB" id="A0A2U1CQI3"/>
<dbReference type="PANTHER" id="PTHR20857:SF15">
    <property type="entry name" value="THIAMINE-PHOSPHATE SYNTHASE"/>
    <property type="match status" value="1"/>
</dbReference>
<sequence length="222" mass="23178">MSKPRATRFPRGLYGITPDWQDTGRLLQAVEQAAKGGMTALQWRRKSGDEAARLAQAASLRDLCRSLGVVFIVNDSVETALRLDADGVHLGRDDGPLDVARQALGPARILGASCYNQPGLAAQALQDDVDYVAFGAVYSSQVKPDAVHATFDHIREGRKLAMQSGAPDAPRAAVVAIGGITADNAGPVIEAGADSLAIISGLFEAPDIQAAAARCSALFKAG</sequence>
<comment type="function">
    <text evidence="9">Condenses 4-methyl-5-(beta-hydroxyethyl)thiazole monophosphate (THZ-P) and 2-methyl-4-amino-5-hydroxymethyl pyrimidine pyrophosphate (HMP-PP) to form thiamine monophosphate (TMP).</text>
</comment>
<comment type="catalytic activity">
    <reaction evidence="7 9 10">
        <text>2-(2-carboxy-4-methylthiazol-5-yl)ethyl phosphate + 4-amino-2-methyl-5-(diphosphooxymethyl)pyrimidine + 2 H(+) = thiamine phosphate + CO2 + diphosphate</text>
        <dbReference type="Rhea" id="RHEA:47848"/>
        <dbReference type="ChEBI" id="CHEBI:15378"/>
        <dbReference type="ChEBI" id="CHEBI:16526"/>
        <dbReference type="ChEBI" id="CHEBI:33019"/>
        <dbReference type="ChEBI" id="CHEBI:37575"/>
        <dbReference type="ChEBI" id="CHEBI:57841"/>
        <dbReference type="ChEBI" id="CHEBI:62890"/>
        <dbReference type="EC" id="2.5.1.3"/>
    </reaction>
</comment>
<dbReference type="STRING" id="1231391.GCA_000308195_03356"/>
<dbReference type="GO" id="GO:0000287">
    <property type="term" value="F:magnesium ion binding"/>
    <property type="evidence" value="ECO:0007669"/>
    <property type="project" value="UniProtKB-UniRule"/>
</dbReference>
<evidence type="ECO:0000313" key="13">
    <source>
        <dbReference type="EMBL" id="PVY68147.1"/>
    </source>
</evidence>
<dbReference type="Gene3D" id="3.20.20.70">
    <property type="entry name" value="Aldolase class I"/>
    <property type="match status" value="1"/>
</dbReference>
<evidence type="ECO:0000256" key="11">
    <source>
        <dbReference type="RuleBase" id="RU004253"/>
    </source>
</evidence>
<evidence type="ECO:0000256" key="3">
    <source>
        <dbReference type="ARBA" id="ARBA00022723"/>
    </source>
</evidence>
<organism evidence="13 14">
    <name type="scientific">Pusillimonas noertemannii</name>
    <dbReference type="NCBI Taxonomy" id="305977"/>
    <lineage>
        <taxon>Bacteria</taxon>
        <taxon>Pseudomonadati</taxon>
        <taxon>Pseudomonadota</taxon>
        <taxon>Betaproteobacteria</taxon>
        <taxon>Burkholderiales</taxon>
        <taxon>Alcaligenaceae</taxon>
        <taxon>Pusillimonas</taxon>
    </lineage>
</organism>
<comment type="catalytic activity">
    <reaction evidence="8 9 10">
        <text>2-[(2R,5Z)-2-carboxy-4-methylthiazol-5(2H)-ylidene]ethyl phosphate + 4-amino-2-methyl-5-(diphosphooxymethyl)pyrimidine + 2 H(+) = thiamine phosphate + CO2 + diphosphate</text>
        <dbReference type="Rhea" id="RHEA:47844"/>
        <dbReference type="ChEBI" id="CHEBI:15378"/>
        <dbReference type="ChEBI" id="CHEBI:16526"/>
        <dbReference type="ChEBI" id="CHEBI:33019"/>
        <dbReference type="ChEBI" id="CHEBI:37575"/>
        <dbReference type="ChEBI" id="CHEBI:57841"/>
        <dbReference type="ChEBI" id="CHEBI:62899"/>
        <dbReference type="EC" id="2.5.1.3"/>
    </reaction>
</comment>
<feature type="binding site" evidence="9">
    <location>
        <begin position="199"/>
        <end position="200"/>
    </location>
    <ligand>
        <name>2-[(2R,5Z)-2-carboxy-4-methylthiazol-5(2H)-ylidene]ethyl phosphate</name>
        <dbReference type="ChEBI" id="CHEBI:62899"/>
    </ligand>
</feature>
<evidence type="ECO:0000256" key="8">
    <source>
        <dbReference type="ARBA" id="ARBA00047883"/>
    </source>
</evidence>
<comment type="caution">
    <text evidence="9">Lacks conserved residue(s) required for the propagation of feature annotation.</text>
</comment>
<dbReference type="PANTHER" id="PTHR20857">
    <property type="entry name" value="THIAMINE-PHOSPHATE PYROPHOSPHORYLASE"/>
    <property type="match status" value="1"/>
</dbReference>
<reference evidence="13 14" key="1">
    <citation type="submission" date="2018-04" db="EMBL/GenBank/DDBJ databases">
        <title>Genomic Encyclopedia of Type Strains, Phase IV (KMG-IV): sequencing the most valuable type-strain genomes for metagenomic binning, comparative biology and taxonomic classification.</title>
        <authorList>
            <person name="Goeker M."/>
        </authorList>
    </citation>
    <scope>NUCLEOTIDE SEQUENCE [LARGE SCALE GENOMIC DNA]</scope>
    <source>
        <strain evidence="13 14">DSM 10065</strain>
    </source>
</reference>
<evidence type="ECO:0000256" key="4">
    <source>
        <dbReference type="ARBA" id="ARBA00022842"/>
    </source>
</evidence>
<evidence type="ECO:0000256" key="7">
    <source>
        <dbReference type="ARBA" id="ARBA00047851"/>
    </source>
</evidence>
<dbReference type="GO" id="GO:0009228">
    <property type="term" value="P:thiamine biosynthetic process"/>
    <property type="evidence" value="ECO:0007669"/>
    <property type="project" value="UniProtKB-KW"/>
</dbReference>
<dbReference type="Proteomes" id="UP000246145">
    <property type="component" value="Unassembled WGS sequence"/>
</dbReference>
<accession>A0A2U1CQI3</accession>
<evidence type="ECO:0000259" key="12">
    <source>
        <dbReference type="Pfam" id="PF02581"/>
    </source>
</evidence>
<feature type="binding site" evidence="9">
    <location>
        <position position="74"/>
    </location>
    <ligand>
        <name>4-amino-2-methyl-5-(diphosphooxymethyl)pyrimidine</name>
        <dbReference type="ChEBI" id="CHEBI:57841"/>
    </ligand>
</feature>
<evidence type="ECO:0000313" key="14">
    <source>
        <dbReference type="Proteomes" id="UP000246145"/>
    </source>
</evidence>
<proteinExistence type="inferred from homology"/>
<gene>
    <name evidence="9" type="primary">thiE</name>
    <name evidence="13" type="ORF">C7440_0536</name>
</gene>
<dbReference type="CDD" id="cd00564">
    <property type="entry name" value="TMP_TenI"/>
    <property type="match status" value="1"/>
</dbReference>
<dbReference type="RefSeq" id="WP_116517379.1">
    <property type="nucleotide sequence ID" value="NZ_JACCEX010000001.1"/>
</dbReference>